<reference evidence="2" key="1">
    <citation type="journal article" date="2021" name="Arch. Microbiol.">
        <title>Methyloradius palustris gen. nov., sp. nov., a methanol-oxidizing bacterium isolated from snow.</title>
        <authorList>
            <person name="Miyadera T."/>
            <person name="Kojima H."/>
            <person name="Fukui M."/>
        </authorList>
    </citation>
    <scope>NUCLEOTIDE SEQUENCE</scope>
    <source>
        <strain evidence="2">Zm11</strain>
    </source>
</reference>
<proteinExistence type="predicted"/>
<evidence type="ECO:0000259" key="1">
    <source>
        <dbReference type="Pfam" id="PF13744"/>
    </source>
</evidence>
<evidence type="ECO:0000313" key="2">
    <source>
        <dbReference type="EMBL" id="BCM24948.1"/>
    </source>
</evidence>
<name>A0A8D5GCI2_9PROT</name>
<dbReference type="Proteomes" id="UP000826722">
    <property type="component" value="Chromosome"/>
</dbReference>
<dbReference type="SUPFAM" id="SSF47413">
    <property type="entry name" value="lambda repressor-like DNA-binding domains"/>
    <property type="match status" value="1"/>
</dbReference>
<protein>
    <recommendedName>
        <fullName evidence="1">HigA2-like helix-turn-helix domain-containing protein</fullName>
    </recommendedName>
</protein>
<dbReference type="GO" id="GO:0003677">
    <property type="term" value="F:DNA binding"/>
    <property type="evidence" value="ECO:0007669"/>
    <property type="project" value="InterPro"/>
</dbReference>
<dbReference type="RefSeq" id="WP_221765428.1">
    <property type="nucleotide sequence ID" value="NZ_AP024110.1"/>
</dbReference>
<feature type="domain" description="HigA2-like helix-turn-helix" evidence="1">
    <location>
        <begin position="11"/>
        <end position="81"/>
    </location>
</feature>
<keyword evidence="3" id="KW-1185">Reference proteome</keyword>
<gene>
    <name evidence="2" type="ORF">ZMTM_12070</name>
</gene>
<dbReference type="KEGG" id="mpau:ZMTM_12070"/>
<dbReference type="EMBL" id="AP024110">
    <property type="protein sequence ID" value="BCM24948.1"/>
    <property type="molecule type" value="Genomic_DNA"/>
</dbReference>
<organism evidence="2 3">
    <name type="scientific">Methyloradius palustris</name>
    <dbReference type="NCBI Taxonomy" id="2778876"/>
    <lineage>
        <taxon>Bacteria</taxon>
        <taxon>Pseudomonadati</taxon>
        <taxon>Pseudomonadota</taxon>
        <taxon>Betaproteobacteria</taxon>
        <taxon>Nitrosomonadales</taxon>
        <taxon>Methylophilaceae</taxon>
        <taxon>Methyloradius</taxon>
    </lineage>
</organism>
<dbReference type="InterPro" id="IPR010982">
    <property type="entry name" value="Lambda_DNA-bd_dom_sf"/>
</dbReference>
<dbReference type="InterPro" id="IPR039554">
    <property type="entry name" value="HigA2-like_HTH"/>
</dbReference>
<dbReference type="AlphaFoldDB" id="A0A8D5GCI2"/>
<sequence>MIEIEEGSKNVYADLGMADAGDMILKAQLVTKIGELIERRKWSKPQVADALDIPQSELSHILCGHFRSMSKAKMLDYLTKLEET</sequence>
<evidence type="ECO:0000313" key="3">
    <source>
        <dbReference type="Proteomes" id="UP000826722"/>
    </source>
</evidence>
<dbReference type="Pfam" id="PF13744">
    <property type="entry name" value="HTH_37"/>
    <property type="match status" value="1"/>
</dbReference>
<accession>A0A8D5GCI2</accession>
<dbReference type="Gene3D" id="1.10.260.40">
    <property type="entry name" value="lambda repressor-like DNA-binding domains"/>
    <property type="match status" value="1"/>
</dbReference>